<keyword evidence="10 16" id="KW-0269">Exonuclease</keyword>
<evidence type="ECO:0000256" key="16">
    <source>
        <dbReference type="RuleBase" id="RU004460"/>
    </source>
</evidence>
<dbReference type="GO" id="GO:0008409">
    <property type="term" value="F:5'-3' exonuclease activity"/>
    <property type="evidence" value="ECO:0007669"/>
    <property type="project" value="UniProtKB-UniRule"/>
</dbReference>
<dbReference type="InterPro" id="IPR043502">
    <property type="entry name" value="DNA/RNA_pol_sf"/>
</dbReference>
<dbReference type="GO" id="GO:0006261">
    <property type="term" value="P:DNA-templated DNA replication"/>
    <property type="evidence" value="ECO:0007669"/>
    <property type="project" value="UniProtKB-UniRule"/>
</dbReference>
<evidence type="ECO:0000256" key="4">
    <source>
        <dbReference type="ARBA" id="ARBA00022679"/>
    </source>
</evidence>
<dbReference type="Gene3D" id="3.40.50.1010">
    <property type="entry name" value="5'-nuclease"/>
    <property type="match status" value="1"/>
</dbReference>
<dbReference type="eggNOG" id="COG0749">
    <property type="taxonomic scope" value="Bacteria"/>
</dbReference>
<dbReference type="NCBIfam" id="NF004397">
    <property type="entry name" value="PRK05755.1"/>
    <property type="match status" value="1"/>
</dbReference>
<dbReference type="InterPro" id="IPR018320">
    <property type="entry name" value="DNA_polymerase_1"/>
</dbReference>
<evidence type="ECO:0000256" key="7">
    <source>
        <dbReference type="ARBA" id="ARBA00022722"/>
    </source>
</evidence>
<dbReference type="PRINTS" id="PR00868">
    <property type="entry name" value="DNAPOLI"/>
</dbReference>
<dbReference type="InterPro" id="IPR001098">
    <property type="entry name" value="DNA-dir_DNA_pol_A_palm_dom"/>
</dbReference>
<keyword evidence="13 16" id="KW-0234">DNA repair</keyword>
<dbReference type="InterPro" id="IPR002562">
    <property type="entry name" value="3'-5'_exonuclease_dom"/>
</dbReference>
<dbReference type="InterPro" id="IPR019760">
    <property type="entry name" value="DNA-dir_DNA_pol_A_CS"/>
</dbReference>
<dbReference type="eggNOG" id="COG0258">
    <property type="taxonomic scope" value="Bacteria"/>
</dbReference>
<dbReference type="FunFam" id="1.10.150.20:FF:000003">
    <property type="entry name" value="DNA polymerase I"/>
    <property type="match status" value="1"/>
</dbReference>
<reference evidence="21 22" key="1">
    <citation type="submission" date="2011-08" db="EMBL/GenBank/DDBJ databases">
        <title>The Genome Sequence of Alistipes indistinctus YIT 12060.</title>
        <authorList>
            <consortium name="The Broad Institute Genome Sequencing Platform"/>
            <person name="Earl A."/>
            <person name="Ward D."/>
            <person name="Feldgarden M."/>
            <person name="Gevers D."/>
            <person name="Morotomi M."/>
            <person name="Young S.K."/>
            <person name="Zeng Q."/>
            <person name="Gargeya S."/>
            <person name="Fitzgerald M."/>
            <person name="Haas B."/>
            <person name="Abouelleil A."/>
            <person name="Alvarado L."/>
            <person name="Arachchi H.M."/>
            <person name="Berlin A."/>
            <person name="Brown A."/>
            <person name="Chapman S.B."/>
            <person name="Chen Z."/>
            <person name="Dunbar C."/>
            <person name="Freedman E."/>
            <person name="Gearin G."/>
            <person name="Gellesch M."/>
            <person name="Goldberg J."/>
            <person name="Griggs A."/>
            <person name="Gujja S."/>
            <person name="Heiman D."/>
            <person name="Howarth C."/>
            <person name="Larson L."/>
            <person name="Lui A."/>
            <person name="MacDonald P.J.P."/>
            <person name="Montmayeur A."/>
            <person name="Murphy C."/>
            <person name="Neiman D."/>
            <person name="Pearson M."/>
            <person name="Priest M."/>
            <person name="Roberts A."/>
            <person name="Saif S."/>
            <person name="Shea T."/>
            <person name="Shenoy N."/>
            <person name="Sisk P."/>
            <person name="Stolte C."/>
            <person name="Sykes S."/>
            <person name="Wortman J."/>
            <person name="Nusbaum C."/>
            <person name="Birren B."/>
        </authorList>
    </citation>
    <scope>NUCLEOTIDE SEQUENCE [LARGE SCALE GENOMIC DNA]</scope>
    <source>
        <strain evidence="21 22">YIT 12060</strain>
    </source>
</reference>
<feature type="domain" description="5'-3' exonuclease" evidence="19">
    <location>
        <begin position="48"/>
        <end position="309"/>
    </location>
</feature>
<comment type="function">
    <text evidence="16">In addition to polymerase activity, this DNA polymerase exhibits 3'-5' and 5'-3' exonuclease activity.</text>
</comment>
<dbReference type="InterPro" id="IPR020045">
    <property type="entry name" value="DNA_polI_H3TH"/>
</dbReference>
<dbReference type="PATRIC" id="fig|742725.3.peg.225"/>
<dbReference type="NCBIfam" id="TIGR00593">
    <property type="entry name" value="pola"/>
    <property type="match status" value="1"/>
</dbReference>
<dbReference type="PANTHER" id="PTHR10133:SF27">
    <property type="entry name" value="DNA POLYMERASE NU"/>
    <property type="match status" value="1"/>
</dbReference>
<dbReference type="GO" id="GO:0003677">
    <property type="term" value="F:DNA binding"/>
    <property type="evidence" value="ECO:0007669"/>
    <property type="project" value="UniProtKB-UniRule"/>
</dbReference>
<dbReference type="InterPro" id="IPR036279">
    <property type="entry name" value="5-3_exonuclease_C_sf"/>
</dbReference>
<dbReference type="SMART" id="SM00482">
    <property type="entry name" value="POLAc"/>
    <property type="match status" value="1"/>
</dbReference>
<evidence type="ECO:0000256" key="1">
    <source>
        <dbReference type="ARBA" id="ARBA00007705"/>
    </source>
</evidence>
<dbReference type="SUPFAM" id="SSF88723">
    <property type="entry name" value="PIN domain-like"/>
    <property type="match status" value="1"/>
</dbReference>
<dbReference type="Pfam" id="PF01367">
    <property type="entry name" value="5_3_exonuc"/>
    <property type="match status" value="1"/>
</dbReference>
<dbReference type="Pfam" id="PF02739">
    <property type="entry name" value="5_3_exonuc_N"/>
    <property type="match status" value="1"/>
</dbReference>
<sequence length="1094" mass="119244">MAHCGLCRAVPGCPLESDRQSPGAGSPRADIGPHRATPFKANTELLMERLFLIDAYALIFRAYYAFIGRPMRNSEGLNTSAIFGFVKFLRDLIRREEPRLLGVAFDPKGGNFRHEIYPQYKANREATPEDIIAAVPYIKRVLEAMRIPVIEVPGYEADDVIGTLSMKAAGAGYEVYMVTPDKDYGQLIRPTVRIYKQRKGGDGIEVIGCEQIREHYGIDDPCRVIDILALWGDASDNIPGVPGIGEKSAIKLVCEFGTVENLLENTDKLKGKQRENIEALREQILLAKRLATIELNVPVEFDPAGLTMVNPDLEMLADVYRELGFRSFLNELQGNPFVTAAGVAGTASGAGRGSAGQVGAHASGITDTGGIAGGAGTTEMPGASDGRRAGVAGSRASGNAVQDASQGSLFDAFGQVPDAGAAFPGAGDLTPSDSVSEPYAGNSPAGQRDLFAGPGEVSGVGGMVQHDPNRDTANAGAAGDRVTSAGGLFGQQYQTIDTVPHTYHTVTEPAELEALAARLAACEAFCFDTETTGFDVFGDRLVGISVAIEPHEAWYIPCNRENTDRVVAALRPVFADEKIAKIGQNIKFDLMVLRSAGIEVWGRLYDTMIIHYLLDPESRHGMDHLSRTFLGYDPVPIEALIGKGAKQKTMDMVPVATVAAYAAEDADVTLRLYRVLWPLLMQAGLTELYAKIEEPLIPVLADIEMTGVKIDTAALASFGQELTGELAALEERIRETTGDPSLNVNSAKQLGEALFGRMKIDPKPKMTKTKQYRTDEEYLQMLSDRHPVIGMILEYRGLRKLLSTYVDALPQLVNPLTGRIHTSFNQAVTATGRLSSTNPNLQNIPIRDDRGREIRKAFIPSSDDRVLLSADYSQVELRLMAHLSGDRAMIEAFGHGEDIHTATAALLFHAAKEDVTREQRRRAKTANFGIIYGISAFGLAQRLNIPRTEAKEIIDGYFQSYPDIRQYMERVIDQARENGYVETLFGRKRMLPDIRSGNAVVRGLSERNAINAPIQGGAADIMKLAMIAVHGELRRKGLQSKIILQVHDELVLDVLLSEQEQVREIVIRCMEGAAELKVKLVAECGVGRNWLEAH</sequence>
<feature type="region of interest" description="Disordered" evidence="17">
    <location>
        <begin position="371"/>
        <end position="395"/>
    </location>
</feature>
<keyword evidence="5 16" id="KW-0548">Nucleotidyltransferase</keyword>
<keyword evidence="4 16" id="KW-0808">Transferase</keyword>
<dbReference type="GO" id="GO:0008408">
    <property type="term" value="F:3'-5' exonuclease activity"/>
    <property type="evidence" value="ECO:0007669"/>
    <property type="project" value="UniProtKB-UniRule"/>
</dbReference>
<dbReference type="InterPro" id="IPR002421">
    <property type="entry name" value="5-3_exonuclease"/>
</dbReference>
<feature type="domain" description="DNA-directed DNA polymerase family A palm" evidence="20">
    <location>
        <begin position="851"/>
        <end position="1058"/>
    </location>
</feature>
<evidence type="ECO:0000259" key="20">
    <source>
        <dbReference type="SMART" id="SM00482"/>
    </source>
</evidence>
<evidence type="ECO:0000256" key="17">
    <source>
        <dbReference type="SAM" id="MobiDB-lite"/>
    </source>
</evidence>
<feature type="region of interest" description="Disordered" evidence="17">
    <location>
        <begin position="423"/>
        <end position="478"/>
    </location>
</feature>
<dbReference type="AlphaFoldDB" id="G5H5J0"/>
<dbReference type="GO" id="GO:0003887">
    <property type="term" value="F:DNA-directed DNA polymerase activity"/>
    <property type="evidence" value="ECO:0007669"/>
    <property type="project" value="UniProtKB-UniRule"/>
</dbReference>
<evidence type="ECO:0000256" key="12">
    <source>
        <dbReference type="ARBA" id="ARBA00023125"/>
    </source>
</evidence>
<dbReference type="Gene3D" id="3.30.420.10">
    <property type="entry name" value="Ribonuclease H-like superfamily/Ribonuclease H"/>
    <property type="match status" value="1"/>
</dbReference>
<dbReference type="InterPro" id="IPR036397">
    <property type="entry name" value="RNaseH_sf"/>
</dbReference>
<evidence type="ECO:0000256" key="15">
    <source>
        <dbReference type="NCBIfam" id="TIGR00593"/>
    </source>
</evidence>
<dbReference type="FunFam" id="1.20.1060.10:FF:000001">
    <property type="entry name" value="DNA polymerase I"/>
    <property type="match status" value="1"/>
</dbReference>
<dbReference type="CDD" id="cd06139">
    <property type="entry name" value="DNA_polA_I_Ecoli_like_exo"/>
    <property type="match status" value="1"/>
</dbReference>
<keyword evidence="12 16" id="KW-0238">DNA-binding</keyword>
<evidence type="ECO:0000256" key="5">
    <source>
        <dbReference type="ARBA" id="ARBA00022695"/>
    </source>
</evidence>
<dbReference type="EC" id="2.7.7.7" evidence="2 15"/>
<evidence type="ECO:0000256" key="9">
    <source>
        <dbReference type="ARBA" id="ARBA00022801"/>
    </source>
</evidence>
<evidence type="ECO:0000256" key="10">
    <source>
        <dbReference type="ARBA" id="ARBA00022839"/>
    </source>
</evidence>
<evidence type="ECO:0000256" key="6">
    <source>
        <dbReference type="ARBA" id="ARBA00022705"/>
    </source>
</evidence>
<keyword evidence="22" id="KW-1185">Reference proteome</keyword>
<protein>
    <recommendedName>
        <fullName evidence="3 15">DNA polymerase I</fullName>
        <ecNumber evidence="2 15">2.7.7.7</ecNumber>
    </recommendedName>
</protein>
<evidence type="ECO:0000256" key="3">
    <source>
        <dbReference type="ARBA" id="ARBA00020311"/>
    </source>
</evidence>
<dbReference type="PROSITE" id="PS00447">
    <property type="entry name" value="DNA_POLYMERASE_A"/>
    <property type="match status" value="1"/>
</dbReference>
<dbReference type="CDD" id="cd09859">
    <property type="entry name" value="PIN_53EXO"/>
    <property type="match status" value="1"/>
</dbReference>
<evidence type="ECO:0000259" key="18">
    <source>
        <dbReference type="SMART" id="SM00474"/>
    </source>
</evidence>
<dbReference type="SUPFAM" id="SSF53098">
    <property type="entry name" value="Ribonuclease H-like"/>
    <property type="match status" value="1"/>
</dbReference>
<dbReference type="SUPFAM" id="SSF56672">
    <property type="entry name" value="DNA/RNA polymerases"/>
    <property type="match status" value="1"/>
</dbReference>
<dbReference type="Pfam" id="PF00476">
    <property type="entry name" value="DNA_pol_A"/>
    <property type="match status" value="1"/>
</dbReference>
<dbReference type="PANTHER" id="PTHR10133">
    <property type="entry name" value="DNA POLYMERASE I"/>
    <property type="match status" value="1"/>
</dbReference>
<dbReference type="SMART" id="SM00279">
    <property type="entry name" value="HhH2"/>
    <property type="match status" value="1"/>
</dbReference>
<dbReference type="CDD" id="cd09898">
    <property type="entry name" value="H3TH_53EXO"/>
    <property type="match status" value="1"/>
</dbReference>
<name>G5H5J0_9BACT</name>
<dbReference type="Gene3D" id="1.20.1060.10">
    <property type="entry name" value="Taq DNA Polymerase, Chain T, domain 4"/>
    <property type="match status" value="1"/>
</dbReference>
<dbReference type="Gene3D" id="1.10.150.20">
    <property type="entry name" value="5' to 3' exonuclease, C-terminal subdomain"/>
    <property type="match status" value="2"/>
</dbReference>
<evidence type="ECO:0000256" key="14">
    <source>
        <dbReference type="ARBA" id="ARBA00049244"/>
    </source>
</evidence>
<keyword evidence="9 16" id="KW-0378">Hydrolase</keyword>
<dbReference type="Pfam" id="PF01612">
    <property type="entry name" value="DNA_pol_A_exo1"/>
    <property type="match status" value="1"/>
</dbReference>
<keyword evidence="11 16" id="KW-0239">DNA-directed DNA polymerase</keyword>
<dbReference type="GO" id="GO:0006302">
    <property type="term" value="P:double-strand break repair"/>
    <property type="evidence" value="ECO:0007669"/>
    <property type="project" value="TreeGrafter"/>
</dbReference>
<dbReference type="SUPFAM" id="SSF47807">
    <property type="entry name" value="5' to 3' exonuclease, C-terminal subdomain"/>
    <property type="match status" value="1"/>
</dbReference>
<comment type="similarity">
    <text evidence="1 16">Belongs to the DNA polymerase type-A family.</text>
</comment>
<dbReference type="FunFam" id="1.10.150.20:FF:000002">
    <property type="entry name" value="DNA polymerase I"/>
    <property type="match status" value="1"/>
</dbReference>
<evidence type="ECO:0000259" key="19">
    <source>
        <dbReference type="SMART" id="SM00475"/>
    </source>
</evidence>
<evidence type="ECO:0000256" key="2">
    <source>
        <dbReference type="ARBA" id="ARBA00012417"/>
    </source>
</evidence>
<proteinExistence type="inferred from homology"/>
<keyword evidence="7" id="KW-0540">Nuclease</keyword>
<dbReference type="InterPro" id="IPR020046">
    <property type="entry name" value="5-3_exonucl_a-hlix_arch_N"/>
</dbReference>
<dbReference type="Proteomes" id="UP000006008">
    <property type="component" value="Unassembled WGS sequence"/>
</dbReference>
<evidence type="ECO:0000313" key="21">
    <source>
        <dbReference type="EMBL" id="EHB93429.1"/>
    </source>
</evidence>
<feature type="domain" description="3'-5' exonuclease" evidence="18">
    <location>
        <begin position="503"/>
        <end position="681"/>
    </location>
</feature>
<dbReference type="EMBL" id="ADLD01000003">
    <property type="protein sequence ID" value="EHB93429.1"/>
    <property type="molecule type" value="Genomic_DNA"/>
</dbReference>
<feature type="region of interest" description="Disordered" evidence="17">
    <location>
        <begin position="16"/>
        <end position="35"/>
    </location>
</feature>
<dbReference type="InterPro" id="IPR002298">
    <property type="entry name" value="DNA_polymerase_A"/>
</dbReference>
<comment type="caution">
    <text evidence="21">The sequence shown here is derived from an EMBL/GenBank/DDBJ whole genome shotgun (WGS) entry which is preliminary data.</text>
</comment>
<dbReference type="STRING" id="742725.HMPREF9450_00200"/>
<dbReference type="SMART" id="SM00474">
    <property type="entry name" value="35EXOc"/>
    <property type="match status" value="1"/>
</dbReference>
<keyword evidence="8 16" id="KW-0227">DNA damage</keyword>
<organism evidence="21 22">
    <name type="scientific">Alistipes indistinctus YIT 12060</name>
    <dbReference type="NCBI Taxonomy" id="742725"/>
    <lineage>
        <taxon>Bacteria</taxon>
        <taxon>Pseudomonadati</taxon>
        <taxon>Bacteroidota</taxon>
        <taxon>Bacteroidia</taxon>
        <taxon>Bacteroidales</taxon>
        <taxon>Rikenellaceae</taxon>
        <taxon>Alistipes</taxon>
    </lineage>
</organism>
<dbReference type="InterPro" id="IPR012337">
    <property type="entry name" value="RNaseH-like_sf"/>
</dbReference>
<dbReference type="InterPro" id="IPR008918">
    <property type="entry name" value="HhH2"/>
</dbReference>
<dbReference type="Gene3D" id="3.30.70.370">
    <property type="match status" value="1"/>
</dbReference>
<evidence type="ECO:0000256" key="11">
    <source>
        <dbReference type="ARBA" id="ARBA00022932"/>
    </source>
</evidence>
<keyword evidence="6 16" id="KW-0235">DNA replication</keyword>
<evidence type="ECO:0000313" key="22">
    <source>
        <dbReference type="Proteomes" id="UP000006008"/>
    </source>
</evidence>
<comment type="catalytic activity">
    <reaction evidence="14 16">
        <text>DNA(n) + a 2'-deoxyribonucleoside 5'-triphosphate = DNA(n+1) + diphosphate</text>
        <dbReference type="Rhea" id="RHEA:22508"/>
        <dbReference type="Rhea" id="RHEA-COMP:17339"/>
        <dbReference type="Rhea" id="RHEA-COMP:17340"/>
        <dbReference type="ChEBI" id="CHEBI:33019"/>
        <dbReference type="ChEBI" id="CHEBI:61560"/>
        <dbReference type="ChEBI" id="CHEBI:173112"/>
        <dbReference type="EC" id="2.7.7.7"/>
    </reaction>
</comment>
<dbReference type="SMART" id="SM00475">
    <property type="entry name" value="53EXOc"/>
    <property type="match status" value="1"/>
</dbReference>
<evidence type="ECO:0000256" key="8">
    <source>
        <dbReference type="ARBA" id="ARBA00022763"/>
    </source>
</evidence>
<dbReference type="CDD" id="cd08637">
    <property type="entry name" value="DNA_pol_A_pol_I_C"/>
    <property type="match status" value="1"/>
</dbReference>
<evidence type="ECO:0000256" key="13">
    <source>
        <dbReference type="ARBA" id="ARBA00023204"/>
    </source>
</evidence>
<dbReference type="InterPro" id="IPR029060">
    <property type="entry name" value="PIN-like_dom_sf"/>
</dbReference>
<dbReference type="HOGENOM" id="CLU_004675_0_0_10"/>
<gene>
    <name evidence="16" type="primary">polA</name>
    <name evidence="21" type="ORF">HMPREF9450_00200</name>
</gene>
<accession>G5H5J0</accession>